<gene>
    <name evidence="1" type="ORF">MSSIH_3543</name>
</gene>
<dbReference type="PATRIC" id="fig|1434119.4.peg.4608"/>
<dbReference type="HOGENOM" id="CLU_1736449_0_0_2"/>
<proteinExistence type="predicted"/>
<dbReference type="GO" id="GO:0016787">
    <property type="term" value="F:hydrolase activity"/>
    <property type="evidence" value="ECO:0007669"/>
    <property type="project" value="UniProtKB-KW"/>
</dbReference>
<keyword evidence="1" id="KW-0378">Hydrolase</keyword>
<dbReference type="RefSeq" id="WP_187151815.1">
    <property type="nucleotide sequence ID" value="NZ_CP009507.1"/>
</dbReference>
<reference evidence="1 2" key="1">
    <citation type="submission" date="2014-07" db="EMBL/GenBank/DDBJ databases">
        <title>Methanogenic archaea and the global carbon cycle.</title>
        <authorList>
            <person name="Henriksen J.R."/>
            <person name="Luke J."/>
            <person name="Reinhart S."/>
            <person name="Benedict M.N."/>
            <person name="Youngblut N.D."/>
            <person name="Metcalf M.E."/>
            <person name="Whitaker R.J."/>
            <person name="Metcalf W.W."/>
        </authorList>
    </citation>
    <scope>NUCLEOTIDE SEQUENCE [LARGE SCALE GENOMIC DNA]</scope>
    <source>
        <strain evidence="1 2">HI350</strain>
    </source>
</reference>
<evidence type="ECO:0000313" key="2">
    <source>
        <dbReference type="Proteomes" id="UP000033092"/>
    </source>
</evidence>
<name>A0A0E3PHH1_9EURY</name>
<dbReference type="EC" id="3.4.24.-" evidence="1"/>
<protein>
    <submittedName>
        <fullName evidence="1">Oligoendopeptidase F</fullName>
        <ecNumber evidence="1">3.4.24.-</ecNumber>
    </submittedName>
</protein>
<evidence type="ECO:0000313" key="1">
    <source>
        <dbReference type="EMBL" id="AKB34233.1"/>
    </source>
</evidence>
<dbReference type="Proteomes" id="UP000033092">
    <property type="component" value="Chromosome"/>
</dbReference>
<organism evidence="1 2">
    <name type="scientific">Methanosarcina siciliae HI350</name>
    <dbReference type="NCBI Taxonomy" id="1434119"/>
    <lineage>
        <taxon>Archaea</taxon>
        <taxon>Methanobacteriati</taxon>
        <taxon>Methanobacteriota</taxon>
        <taxon>Stenosarchaea group</taxon>
        <taxon>Methanomicrobia</taxon>
        <taxon>Methanosarcinales</taxon>
        <taxon>Methanosarcinaceae</taxon>
        <taxon>Methanosarcina</taxon>
    </lineage>
</organism>
<dbReference type="KEGG" id="msz:MSSIH_3543"/>
<dbReference type="EMBL" id="CP009507">
    <property type="protein sequence ID" value="AKB34233.1"/>
    <property type="molecule type" value="Genomic_DNA"/>
</dbReference>
<sequence>MKVLYSLSFFVFPGSGVPVETGAVLSSGTTIEEYEFEELNPDNVTTECNDTYFFSSREAAQEELERLKQRSAEISEIFRPEFGELAGLGNQRMKLQTEAVSVLSQHMGEYQNYLFFQPMVAEFEHKAHQLCAEKGYENGTSSNERLSTYI</sequence>
<dbReference type="GeneID" id="58788250"/>
<accession>A0A0E3PHH1</accession>
<dbReference type="AlphaFoldDB" id="A0A0E3PHH1"/>